<evidence type="ECO:0000259" key="6">
    <source>
        <dbReference type="SMART" id="SM00093"/>
    </source>
</evidence>
<dbReference type="GeneID" id="100652301"/>
<dbReference type="InterPro" id="IPR042185">
    <property type="entry name" value="Serpin_sf_2"/>
</dbReference>
<evidence type="ECO:0000256" key="1">
    <source>
        <dbReference type="ARBA" id="ARBA00009500"/>
    </source>
</evidence>
<proteinExistence type="inferred from homology"/>
<evidence type="ECO:0000313" key="7">
    <source>
        <dbReference type="Proteomes" id="UP000835206"/>
    </source>
</evidence>
<dbReference type="PANTHER" id="PTHR11461">
    <property type="entry name" value="SERINE PROTEASE INHIBITOR, SERPIN"/>
    <property type="match status" value="1"/>
</dbReference>
<feature type="chain" id="PRO_5039150514" evidence="5">
    <location>
        <begin position="22"/>
        <end position="407"/>
    </location>
</feature>
<dbReference type="GO" id="GO:0005615">
    <property type="term" value="C:extracellular space"/>
    <property type="evidence" value="ECO:0007669"/>
    <property type="project" value="InterPro"/>
</dbReference>
<keyword evidence="2 8" id="KW-0646">Protease inhibitor</keyword>
<dbReference type="Proteomes" id="UP000835206">
    <property type="component" value="Chromosome 11"/>
</dbReference>
<dbReference type="PANTHER" id="PTHR11461:SF211">
    <property type="entry name" value="GH10112P-RELATED"/>
    <property type="match status" value="1"/>
</dbReference>
<gene>
    <name evidence="8" type="primary">LOC100652301</name>
</gene>
<keyword evidence="7" id="KW-1185">Reference proteome</keyword>
<keyword evidence="3 8" id="KW-0722">Serine protease inhibitor</keyword>
<organism evidence="7 8">
    <name type="scientific">Bombus terrestris</name>
    <name type="common">Buff-tailed bumblebee</name>
    <name type="synonym">Apis terrestris</name>
    <dbReference type="NCBI Taxonomy" id="30195"/>
    <lineage>
        <taxon>Eukaryota</taxon>
        <taxon>Metazoa</taxon>
        <taxon>Ecdysozoa</taxon>
        <taxon>Arthropoda</taxon>
        <taxon>Hexapoda</taxon>
        <taxon>Insecta</taxon>
        <taxon>Pterygota</taxon>
        <taxon>Neoptera</taxon>
        <taxon>Endopterygota</taxon>
        <taxon>Hymenoptera</taxon>
        <taxon>Apocrita</taxon>
        <taxon>Aculeata</taxon>
        <taxon>Apoidea</taxon>
        <taxon>Anthophila</taxon>
        <taxon>Apidae</taxon>
        <taxon>Bombus</taxon>
        <taxon>Bombus</taxon>
    </lineage>
</organism>
<dbReference type="InterPro" id="IPR042178">
    <property type="entry name" value="Serpin_sf_1"/>
</dbReference>
<dbReference type="InterPro" id="IPR023796">
    <property type="entry name" value="Serpin_dom"/>
</dbReference>
<dbReference type="PROSITE" id="PS00284">
    <property type="entry name" value="SERPIN"/>
    <property type="match status" value="1"/>
</dbReference>
<feature type="signal peptide" evidence="5">
    <location>
        <begin position="1"/>
        <end position="21"/>
    </location>
</feature>
<dbReference type="Gene3D" id="3.30.497.10">
    <property type="entry name" value="Antithrombin, subunit I, domain 2"/>
    <property type="match status" value="1"/>
</dbReference>
<dbReference type="SMART" id="SM00093">
    <property type="entry name" value="SERPIN"/>
    <property type="match status" value="1"/>
</dbReference>
<dbReference type="Pfam" id="PF00079">
    <property type="entry name" value="Serpin"/>
    <property type="match status" value="1"/>
</dbReference>
<evidence type="ECO:0000256" key="5">
    <source>
        <dbReference type="SAM" id="SignalP"/>
    </source>
</evidence>
<dbReference type="RefSeq" id="XP_048265785.1">
    <property type="nucleotide sequence ID" value="XM_048409828.1"/>
</dbReference>
<evidence type="ECO:0000256" key="4">
    <source>
        <dbReference type="RuleBase" id="RU000411"/>
    </source>
</evidence>
<sequence length="407" mass="45505">MRILIRSFWLMALALITMSEAEENVEALRSVVEGANQFSSSFFQTVVRHNPGNLIMSPLSASIALAMAACGARGNTEAQFRNVLHLPTSESVVTSGYQSLIDNLNNVKDNKLAVANKAFIAADLNLKPSYKDLTEVYFRSASQLVNFAQNKGAVRIINTWVEQNTNNLIKDILNTDAVNEMTKLVLVNAIYFKGQWKNKFDPKLTRDMPFHTSKVEVKNVPTMYSHSIYKYGELLDLNAKFVVIPYKGNEFSMVIILPNEIDGLSDVQKKLQNTSLTNILSQGHEEKMILWLPKFKMESMLELNDVLKEMGLIDAFNVADFSAMTDGALFISRVIQKAYIEVNEEGSEAAAVTAVIGSFRTGGLSYPIRKLKIDQPFVYYIIKTINDEKESDISLSLFSGSVIEPKI</sequence>
<dbReference type="InterPro" id="IPR036186">
    <property type="entry name" value="Serpin_sf"/>
</dbReference>
<evidence type="ECO:0000313" key="8">
    <source>
        <dbReference type="RefSeq" id="XP_048265785.1"/>
    </source>
</evidence>
<comment type="similarity">
    <text evidence="1 4">Belongs to the serpin family.</text>
</comment>
<dbReference type="Gene3D" id="2.30.39.10">
    <property type="entry name" value="Alpha-1-antitrypsin, domain 1"/>
    <property type="match status" value="1"/>
</dbReference>
<dbReference type="OrthoDB" id="671595at2759"/>
<feature type="domain" description="Serpin" evidence="6">
    <location>
        <begin position="40"/>
        <end position="405"/>
    </location>
</feature>
<keyword evidence="5" id="KW-0732">Signal</keyword>
<dbReference type="InterPro" id="IPR023795">
    <property type="entry name" value="Serpin_CS"/>
</dbReference>
<protein>
    <submittedName>
        <fullName evidence="8">Serine protease inhibitor 3/4 isoform X3</fullName>
    </submittedName>
</protein>
<dbReference type="AlphaFoldDB" id="A0A9C6VZ24"/>
<dbReference type="InterPro" id="IPR000215">
    <property type="entry name" value="Serpin_fam"/>
</dbReference>
<name>A0A9C6VZ24_BOMTE</name>
<accession>A0A9C6VZ24</accession>
<reference evidence="8" key="1">
    <citation type="submission" date="2025-08" db="UniProtKB">
        <authorList>
            <consortium name="RefSeq"/>
        </authorList>
    </citation>
    <scope>IDENTIFICATION</scope>
</reference>
<dbReference type="GO" id="GO:0004867">
    <property type="term" value="F:serine-type endopeptidase inhibitor activity"/>
    <property type="evidence" value="ECO:0007669"/>
    <property type="project" value="UniProtKB-KW"/>
</dbReference>
<evidence type="ECO:0000256" key="3">
    <source>
        <dbReference type="ARBA" id="ARBA00022900"/>
    </source>
</evidence>
<dbReference type="SUPFAM" id="SSF56574">
    <property type="entry name" value="Serpins"/>
    <property type="match status" value="1"/>
</dbReference>
<dbReference type="CDD" id="cd19601">
    <property type="entry name" value="serpin42Da-like"/>
    <property type="match status" value="1"/>
</dbReference>
<evidence type="ECO:0000256" key="2">
    <source>
        <dbReference type="ARBA" id="ARBA00022690"/>
    </source>
</evidence>